<dbReference type="GO" id="GO:0006352">
    <property type="term" value="P:DNA-templated transcription initiation"/>
    <property type="evidence" value="ECO:0007669"/>
    <property type="project" value="InterPro"/>
</dbReference>
<gene>
    <name evidence="8" type="ORF">HNP52_001453</name>
</gene>
<dbReference type="Pfam" id="PF08281">
    <property type="entry name" value="Sigma70_r4_2"/>
    <property type="match status" value="1"/>
</dbReference>
<evidence type="ECO:0000256" key="3">
    <source>
        <dbReference type="ARBA" id="ARBA00023082"/>
    </source>
</evidence>
<comment type="similarity">
    <text evidence="1">Belongs to the sigma-70 factor family. ECF subfamily.</text>
</comment>
<dbReference type="SUPFAM" id="SSF88659">
    <property type="entry name" value="Sigma3 and sigma4 domains of RNA polymerase sigma factors"/>
    <property type="match status" value="1"/>
</dbReference>
<dbReference type="InterPro" id="IPR014284">
    <property type="entry name" value="RNA_pol_sigma-70_dom"/>
</dbReference>
<evidence type="ECO:0000259" key="7">
    <source>
        <dbReference type="Pfam" id="PF08281"/>
    </source>
</evidence>
<dbReference type="Gene3D" id="1.10.1740.10">
    <property type="match status" value="1"/>
</dbReference>
<organism evidence="8 9">
    <name type="scientific">Sphingomonas kyeonggiensis</name>
    <dbReference type="NCBI Taxonomy" id="1268553"/>
    <lineage>
        <taxon>Bacteria</taxon>
        <taxon>Pseudomonadati</taxon>
        <taxon>Pseudomonadota</taxon>
        <taxon>Alphaproteobacteria</taxon>
        <taxon>Sphingomonadales</taxon>
        <taxon>Sphingomonadaceae</taxon>
        <taxon>Sphingomonas</taxon>
    </lineage>
</organism>
<feature type="domain" description="RNA polymerase sigma-70 region 2" evidence="6">
    <location>
        <begin position="25"/>
        <end position="91"/>
    </location>
</feature>
<comment type="caution">
    <text evidence="8">The sequence shown here is derived from an EMBL/GenBank/DDBJ whole genome shotgun (WGS) entry which is preliminary data.</text>
</comment>
<dbReference type="NCBIfam" id="TIGR02937">
    <property type="entry name" value="sigma70-ECF"/>
    <property type="match status" value="1"/>
</dbReference>
<dbReference type="Gene3D" id="1.10.10.10">
    <property type="entry name" value="Winged helix-like DNA-binding domain superfamily/Winged helix DNA-binding domain"/>
    <property type="match status" value="1"/>
</dbReference>
<dbReference type="InterPro" id="IPR039425">
    <property type="entry name" value="RNA_pol_sigma-70-like"/>
</dbReference>
<keyword evidence="4" id="KW-0238">DNA-binding</keyword>
<dbReference type="GO" id="GO:0003677">
    <property type="term" value="F:DNA binding"/>
    <property type="evidence" value="ECO:0007669"/>
    <property type="project" value="UniProtKB-KW"/>
</dbReference>
<keyword evidence="5" id="KW-0804">Transcription</keyword>
<dbReference type="EMBL" id="JACHLN010000001">
    <property type="protein sequence ID" value="MBB4838402.1"/>
    <property type="molecule type" value="Genomic_DNA"/>
</dbReference>
<dbReference type="RefSeq" id="WP_184164472.1">
    <property type="nucleotide sequence ID" value="NZ_JACHLN010000001.1"/>
</dbReference>
<keyword evidence="3" id="KW-0731">Sigma factor</keyword>
<reference evidence="8 9" key="1">
    <citation type="submission" date="2020-08" db="EMBL/GenBank/DDBJ databases">
        <title>Functional genomics of gut bacteria from endangered species of beetles.</title>
        <authorList>
            <person name="Carlos-Shanley C."/>
        </authorList>
    </citation>
    <scope>NUCLEOTIDE SEQUENCE [LARGE SCALE GENOMIC DNA]</scope>
    <source>
        <strain evidence="8 9">S00224</strain>
    </source>
</reference>
<dbReference type="InterPro" id="IPR007627">
    <property type="entry name" value="RNA_pol_sigma70_r2"/>
</dbReference>
<name>A0A7W7JZR7_9SPHN</name>
<dbReference type="Proteomes" id="UP000575241">
    <property type="component" value="Unassembled WGS sequence"/>
</dbReference>
<dbReference type="SUPFAM" id="SSF88946">
    <property type="entry name" value="Sigma2 domain of RNA polymerase sigma factors"/>
    <property type="match status" value="1"/>
</dbReference>
<evidence type="ECO:0000256" key="4">
    <source>
        <dbReference type="ARBA" id="ARBA00023125"/>
    </source>
</evidence>
<dbReference type="Pfam" id="PF04542">
    <property type="entry name" value="Sigma70_r2"/>
    <property type="match status" value="1"/>
</dbReference>
<evidence type="ECO:0000256" key="5">
    <source>
        <dbReference type="ARBA" id="ARBA00023163"/>
    </source>
</evidence>
<protein>
    <submittedName>
        <fullName evidence="8">RNA polymerase sigma-70 factor (ECF subfamily)</fullName>
    </submittedName>
</protein>
<keyword evidence="2" id="KW-0805">Transcription regulation</keyword>
<dbReference type="InterPro" id="IPR013249">
    <property type="entry name" value="RNA_pol_sigma70_r4_t2"/>
</dbReference>
<dbReference type="AlphaFoldDB" id="A0A7W7JZR7"/>
<evidence type="ECO:0000313" key="8">
    <source>
        <dbReference type="EMBL" id="MBB4838402.1"/>
    </source>
</evidence>
<evidence type="ECO:0000313" key="9">
    <source>
        <dbReference type="Proteomes" id="UP000575241"/>
    </source>
</evidence>
<evidence type="ECO:0000256" key="2">
    <source>
        <dbReference type="ARBA" id="ARBA00023015"/>
    </source>
</evidence>
<dbReference type="InterPro" id="IPR036388">
    <property type="entry name" value="WH-like_DNA-bd_sf"/>
</dbReference>
<proteinExistence type="inferred from homology"/>
<dbReference type="PANTHER" id="PTHR43133">
    <property type="entry name" value="RNA POLYMERASE ECF-TYPE SIGMA FACTO"/>
    <property type="match status" value="1"/>
</dbReference>
<evidence type="ECO:0000256" key="1">
    <source>
        <dbReference type="ARBA" id="ARBA00010641"/>
    </source>
</evidence>
<sequence>MQSGDDDAMMARIARRDAVAFSHVVDLHAERLHRIAWRMIGDAAEAEDVAQEALLRLWSQAGGWKTGRSGIAAWLTRVAMNLCLDRLRRRRFASDEPVPERADESPAADALLDAERLRAQAVAALGALSERHRAAIVLTYYEELPNHAAATAMDMNLKAFESLLLRARTAMREALAARGLVSLEHAA</sequence>
<dbReference type="PANTHER" id="PTHR43133:SF8">
    <property type="entry name" value="RNA POLYMERASE SIGMA FACTOR HI_1459-RELATED"/>
    <property type="match status" value="1"/>
</dbReference>
<keyword evidence="9" id="KW-1185">Reference proteome</keyword>
<feature type="domain" description="RNA polymerase sigma factor 70 region 4 type 2" evidence="7">
    <location>
        <begin position="121"/>
        <end position="171"/>
    </location>
</feature>
<accession>A0A7W7JZR7</accession>
<evidence type="ECO:0000259" key="6">
    <source>
        <dbReference type="Pfam" id="PF04542"/>
    </source>
</evidence>
<dbReference type="GO" id="GO:0016987">
    <property type="term" value="F:sigma factor activity"/>
    <property type="evidence" value="ECO:0007669"/>
    <property type="project" value="UniProtKB-KW"/>
</dbReference>
<dbReference type="InterPro" id="IPR013325">
    <property type="entry name" value="RNA_pol_sigma_r2"/>
</dbReference>
<dbReference type="InterPro" id="IPR013324">
    <property type="entry name" value="RNA_pol_sigma_r3/r4-like"/>
</dbReference>